<protein>
    <submittedName>
        <fullName evidence="1">Uncharacterized protein</fullName>
    </submittedName>
</protein>
<feature type="non-terminal residue" evidence="1">
    <location>
        <position position="1"/>
    </location>
</feature>
<sequence length="61" mass="6607">ESHALALDIAVLLAITQHLEEVEPELRRLVAEGHEPDMSDFIAAILVNVLGLEETTSQATS</sequence>
<dbReference type="EMBL" id="JAAPAO010002460">
    <property type="protein sequence ID" value="KAF4647664.1"/>
    <property type="molecule type" value="Genomic_DNA"/>
</dbReference>
<proteinExistence type="predicted"/>
<comment type="caution">
    <text evidence="1">The sequence shown here is derived from an EMBL/GenBank/DDBJ whole genome shotgun (WGS) entry which is preliminary data.</text>
</comment>
<gene>
    <name evidence="1" type="ORF">FOL47_004323</name>
</gene>
<name>A0A7J6KL15_PERCH</name>
<dbReference type="Proteomes" id="UP000591131">
    <property type="component" value="Unassembled WGS sequence"/>
</dbReference>
<evidence type="ECO:0000313" key="2">
    <source>
        <dbReference type="Proteomes" id="UP000591131"/>
    </source>
</evidence>
<dbReference type="AlphaFoldDB" id="A0A7J6KL15"/>
<evidence type="ECO:0000313" key="1">
    <source>
        <dbReference type="EMBL" id="KAF4647664.1"/>
    </source>
</evidence>
<accession>A0A7J6KL15</accession>
<reference evidence="1 2" key="1">
    <citation type="submission" date="2020-04" db="EMBL/GenBank/DDBJ databases">
        <title>Perkinsus chesapeaki whole genome sequence.</title>
        <authorList>
            <person name="Bogema D.R."/>
        </authorList>
    </citation>
    <scope>NUCLEOTIDE SEQUENCE [LARGE SCALE GENOMIC DNA]</scope>
    <source>
        <strain evidence="1">ATCC PRA-425</strain>
    </source>
</reference>
<organism evidence="1 2">
    <name type="scientific">Perkinsus chesapeaki</name>
    <name type="common">Clam parasite</name>
    <name type="synonym">Perkinsus andrewsi</name>
    <dbReference type="NCBI Taxonomy" id="330153"/>
    <lineage>
        <taxon>Eukaryota</taxon>
        <taxon>Sar</taxon>
        <taxon>Alveolata</taxon>
        <taxon>Perkinsozoa</taxon>
        <taxon>Perkinsea</taxon>
        <taxon>Perkinsida</taxon>
        <taxon>Perkinsidae</taxon>
        <taxon>Perkinsus</taxon>
    </lineage>
</organism>
<keyword evidence="2" id="KW-1185">Reference proteome</keyword>